<feature type="transmembrane region" description="Helical" evidence="3">
    <location>
        <begin position="21"/>
        <end position="45"/>
    </location>
</feature>
<evidence type="ECO:0000256" key="1">
    <source>
        <dbReference type="ARBA" id="ARBA00006068"/>
    </source>
</evidence>
<keyword evidence="3" id="KW-0472">Membrane</keyword>
<dbReference type="Pfam" id="PF03816">
    <property type="entry name" value="LytR_cpsA_psr"/>
    <property type="match status" value="1"/>
</dbReference>
<evidence type="ECO:0000313" key="5">
    <source>
        <dbReference type="EMBL" id="EFT83666.1"/>
    </source>
</evidence>
<dbReference type="InterPro" id="IPR004474">
    <property type="entry name" value="LytR_CpsA_psr"/>
</dbReference>
<comment type="similarity">
    <text evidence="1">Belongs to the LytR/CpsA/Psr (LCP) family.</text>
</comment>
<keyword evidence="6" id="KW-1185">Reference proteome</keyword>
<accession>E6K1I5</accession>
<dbReference type="PANTHER" id="PTHR33392:SF6">
    <property type="entry name" value="POLYISOPRENYL-TEICHOIC ACID--PEPTIDOGLYCAN TEICHOIC ACID TRANSFERASE TAGU"/>
    <property type="match status" value="1"/>
</dbReference>
<dbReference type="EMBL" id="AEON01000001">
    <property type="protein sequence ID" value="EFT83666.1"/>
    <property type="molecule type" value="Genomic_DNA"/>
</dbReference>
<dbReference type="PANTHER" id="PTHR33392">
    <property type="entry name" value="POLYISOPRENYL-TEICHOIC ACID--PEPTIDOGLYCAN TEICHOIC ACID TRANSFERASE TAGU"/>
    <property type="match status" value="1"/>
</dbReference>
<sequence>MRINSYDPPLHSVNFITGKRLARGIAMVLIGLLTFLAVASGALYMDLANAVKESSVTVIGKGGKVVKTTVDPNEGKALNILVIGQDARAGRNGALINDNNPEDASNHQADTTMVVHISANRKFIDIVSIPRDSLVSVPACTTTAGTIPAQSNIMFNSIFATAYTKANNVSSAASCTMNAVNSLTGLDISQFIVVDFSGMSTMINALGGVDICVPQDFNDSYTNLSLKRGLHHLDGVKATQFARIRHGIGDGSDVMRTVRQQYLIKMLLREATNKNLFTQTNQLYQLAKSAINSLSMSEGLAKVDVLAGLASSLAGLAANSGGHGIYSQTIPVETSTYDPNRVQWTQAASSVWDRLKDDKSLSDDDSAKKPSSSASSSPSESSPSQGDSSSASSPSLPLSPVDPHTGLQKKADGTLIDPGTGGTVDKDSGVISDPATGWYIGFAEKYVNYTFCKIES</sequence>
<feature type="compositionally biased region" description="Low complexity" evidence="2">
    <location>
        <begin position="369"/>
        <end position="403"/>
    </location>
</feature>
<dbReference type="Gene3D" id="3.40.630.190">
    <property type="entry name" value="LCP protein"/>
    <property type="match status" value="1"/>
</dbReference>
<feature type="compositionally biased region" description="Basic and acidic residues" evidence="2">
    <location>
        <begin position="356"/>
        <end position="368"/>
    </location>
</feature>
<feature type="region of interest" description="Disordered" evidence="2">
    <location>
        <begin position="356"/>
        <end position="431"/>
    </location>
</feature>
<dbReference type="InterPro" id="IPR050922">
    <property type="entry name" value="LytR/CpsA/Psr_CW_biosynth"/>
</dbReference>
<keyword evidence="3" id="KW-0812">Transmembrane</keyword>
<proteinExistence type="inferred from homology"/>
<feature type="domain" description="Cell envelope-related transcriptional attenuator" evidence="4">
    <location>
        <begin position="109"/>
        <end position="271"/>
    </location>
</feature>
<gene>
    <name evidence="5" type="ORF">HMPREF0620_0671</name>
</gene>
<protein>
    <submittedName>
        <fullName evidence="5">Cell envelope-like function transcriptional attenuator common domain protein</fullName>
    </submittedName>
</protein>
<name>E6K1I5_PARDN</name>
<dbReference type="Proteomes" id="UP000004946">
    <property type="component" value="Chromosome"/>
</dbReference>
<evidence type="ECO:0000256" key="3">
    <source>
        <dbReference type="SAM" id="Phobius"/>
    </source>
</evidence>
<evidence type="ECO:0000313" key="6">
    <source>
        <dbReference type="Proteomes" id="UP000004946"/>
    </source>
</evidence>
<comment type="caution">
    <text evidence="5">The sequence shown here is derived from an EMBL/GenBank/DDBJ whole genome shotgun (WGS) entry which is preliminary data.</text>
</comment>
<dbReference type="HOGENOM" id="CLU_016455_0_0_11"/>
<dbReference type="eggNOG" id="COG1316">
    <property type="taxonomic scope" value="Bacteria"/>
</dbReference>
<evidence type="ECO:0000256" key="2">
    <source>
        <dbReference type="SAM" id="MobiDB-lite"/>
    </source>
</evidence>
<organism evidence="5 6">
    <name type="scientific">Parascardovia denticolens DSM 10105 = JCM 12538</name>
    <dbReference type="NCBI Taxonomy" id="864564"/>
    <lineage>
        <taxon>Bacteria</taxon>
        <taxon>Bacillati</taxon>
        <taxon>Actinomycetota</taxon>
        <taxon>Actinomycetes</taxon>
        <taxon>Bifidobacteriales</taxon>
        <taxon>Bifidobacteriaceae</taxon>
        <taxon>Parascardovia</taxon>
    </lineage>
</organism>
<dbReference type="AlphaFoldDB" id="E6K1I5"/>
<dbReference type="NCBIfam" id="TIGR00350">
    <property type="entry name" value="lytR_cpsA_psr"/>
    <property type="match status" value="1"/>
</dbReference>
<evidence type="ECO:0000259" key="4">
    <source>
        <dbReference type="Pfam" id="PF03816"/>
    </source>
</evidence>
<reference evidence="5 6" key="1">
    <citation type="submission" date="2010-12" db="EMBL/GenBank/DDBJ databases">
        <authorList>
            <person name="Muzny D."/>
            <person name="Qin X."/>
            <person name="Buhay C."/>
            <person name="Dugan-Rocha S."/>
            <person name="Ding Y."/>
            <person name="Chen G."/>
            <person name="Hawes A."/>
            <person name="Holder M."/>
            <person name="Jhangiani S."/>
            <person name="Johnson A."/>
            <person name="Khan Z."/>
            <person name="Li Z."/>
            <person name="Liu W."/>
            <person name="Liu X."/>
            <person name="Perez L."/>
            <person name="Shen H."/>
            <person name="Wang Q."/>
            <person name="Watt J."/>
            <person name="Xi L."/>
            <person name="Xin Y."/>
            <person name="Zhou J."/>
            <person name="Deng J."/>
            <person name="Jiang H."/>
            <person name="Liu Y."/>
            <person name="Qu J."/>
            <person name="Song X.-Z."/>
            <person name="Zhang L."/>
            <person name="Villasana D."/>
            <person name="Johnson A."/>
            <person name="Liu J."/>
            <person name="Liyanage D."/>
            <person name="Lorensuhewa L."/>
            <person name="Robinson T."/>
            <person name="Song A."/>
            <person name="Song B.-B."/>
            <person name="Dinh H."/>
            <person name="Thornton R."/>
            <person name="Coyle M."/>
            <person name="Francisco L."/>
            <person name="Jackson L."/>
            <person name="Javaid M."/>
            <person name="Korchina V."/>
            <person name="Kovar C."/>
            <person name="Mata R."/>
            <person name="Mathew T."/>
            <person name="Ngo R."/>
            <person name="Nguyen L."/>
            <person name="Nguyen N."/>
            <person name="Okwuonu G."/>
            <person name="Ongeri F."/>
            <person name="Pham C."/>
            <person name="Simmons D."/>
            <person name="Wilczek-Boney K."/>
            <person name="Hale W."/>
            <person name="Jakkamsetti A."/>
            <person name="Pham P."/>
            <person name="Ruth R."/>
            <person name="San Lucas F."/>
            <person name="Warren J."/>
            <person name="Zhang J."/>
            <person name="Zhao Z."/>
            <person name="Zhou C."/>
            <person name="Zhu D."/>
            <person name="Lee S."/>
            <person name="Bess C."/>
            <person name="Blankenburg K."/>
            <person name="Forbes L."/>
            <person name="Fu Q."/>
            <person name="Gubbala S."/>
            <person name="Hirani K."/>
            <person name="Jayaseelan J.C."/>
            <person name="Lara F."/>
            <person name="Munidasa M."/>
            <person name="Palculict T."/>
            <person name="Patil S."/>
            <person name="Pu L.-L."/>
            <person name="Saada N."/>
            <person name="Tang L."/>
            <person name="Weissenberger G."/>
            <person name="Zhu Y."/>
            <person name="Hemphill L."/>
            <person name="Shang Y."/>
            <person name="Youmans B."/>
            <person name="Ayvaz T."/>
            <person name="Ross M."/>
            <person name="Santibanez J."/>
            <person name="Aqrawi P."/>
            <person name="Gross S."/>
            <person name="Joshi V."/>
            <person name="Fowler G."/>
            <person name="Nazareth L."/>
            <person name="Reid J."/>
            <person name="Worley K."/>
            <person name="Petrosino J."/>
            <person name="Highlander S."/>
            <person name="Gibbs R."/>
        </authorList>
    </citation>
    <scope>NUCLEOTIDE SEQUENCE [LARGE SCALE GENOMIC DNA]</scope>
    <source>
        <strain evidence="5 6">DSM 10105</strain>
    </source>
</reference>
<keyword evidence="3" id="KW-1133">Transmembrane helix</keyword>